<feature type="transmembrane region" description="Helical" evidence="1">
    <location>
        <begin position="108"/>
        <end position="127"/>
    </location>
</feature>
<organism evidence="2 3">
    <name type="scientific">Pseudomonas laurentiana</name>
    <dbReference type="NCBI Taxonomy" id="2364649"/>
    <lineage>
        <taxon>Bacteria</taxon>
        <taxon>Pseudomonadati</taxon>
        <taxon>Pseudomonadota</taxon>
        <taxon>Gammaproteobacteria</taxon>
        <taxon>Pseudomonadales</taxon>
        <taxon>Pseudomonadaceae</taxon>
        <taxon>Pseudomonas</taxon>
    </lineage>
</organism>
<dbReference type="AlphaFoldDB" id="A0A6I5RPL4"/>
<keyword evidence="1" id="KW-1133">Transmembrane helix</keyword>
<gene>
    <name evidence="2" type="ORF">G3O07_07895</name>
</gene>
<keyword evidence="1" id="KW-0812">Transmembrane</keyword>
<feature type="transmembrane region" description="Helical" evidence="1">
    <location>
        <begin position="139"/>
        <end position="157"/>
    </location>
</feature>
<protein>
    <submittedName>
        <fullName evidence="2">Uncharacterized protein</fullName>
    </submittedName>
</protein>
<reference evidence="2 3" key="1">
    <citation type="submission" date="2020-02" db="EMBL/GenBank/DDBJ databases">
        <title>Broccoli isolated Pseudomonas sp.</title>
        <authorList>
            <person name="Fujikawa T."/>
            <person name="Sawada H."/>
        </authorList>
    </citation>
    <scope>NUCLEOTIDE SEQUENCE [LARGE SCALE GENOMIC DNA]</scope>
    <source>
        <strain evidence="2 3">JCM 32154</strain>
    </source>
</reference>
<evidence type="ECO:0000313" key="2">
    <source>
        <dbReference type="EMBL" id="NES09675.1"/>
    </source>
</evidence>
<feature type="transmembrane region" description="Helical" evidence="1">
    <location>
        <begin position="37"/>
        <end position="61"/>
    </location>
</feature>
<comment type="caution">
    <text evidence="2">The sequence shown here is derived from an EMBL/GenBank/DDBJ whole genome shotgun (WGS) entry which is preliminary data.</text>
</comment>
<evidence type="ECO:0000313" key="3">
    <source>
        <dbReference type="Proteomes" id="UP000471751"/>
    </source>
</evidence>
<accession>A0A6I5RPL4</accession>
<evidence type="ECO:0000256" key="1">
    <source>
        <dbReference type="SAM" id="Phobius"/>
    </source>
</evidence>
<sequence length="174" mass="19623">MRPSYLTISLMLFLCSLFFDALELNTGSAFSAMHLLIAGWWGVIFELYGWFANPLFGLALLFRRRWPWLALVIALAAWGLAFSCLWISRVPDNHSYDFARVAGFGWGYYLWFAALTVFAAGQGWHCWQRRQGIEIPRWRMLDWLLLIALNATVLWASGNLGAAASGEGRAPNGG</sequence>
<dbReference type="Proteomes" id="UP000471751">
    <property type="component" value="Unassembled WGS sequence"/>
</dbReference>
<name>A0A6I5RPL4_9PSED</name>
<keyword evidence="3" id="KW-1185">Reference proteome</keyword>
<keyword evidence="1" id="KW-0472">Membrane</keyword>
<feature type="transmembrane region" description="Helical" evidence="1">
    <location>
        <begin position="68"/>
        <end position="88"/>
    </location>
</feature>
<proteinExistence type="predicted"/>
<dbReference type="EMBL" id="JAAHBT010000067">
    <property type="protein sequence ID" value="NES09675.1"/>
    <property type="molecule type" value="Genomic_DNA"/>
</dbReference>